<dbReference type="Proteomes" id="UP001153954">
    <property type="component" value="Unassembled WGS sequence"/>
</dbReference>
<feature type="region of interest" description="Disordered" evidence="1">
    <location>
        <begin position="463"/>
        <end position="488"/>
    </location>
</feature>
<feature type="signal peptide" evidence="2">
    <location>
        <begin position="1"/>
        <end position="26"/>
    </location>
</feature>
<feature type="chain" id="PRO_5043897243" evidence="2">
    <location>
        <begin position="27"/>
        <end position="708"/>
    </location>
</feature>
<dbReference type="AlphaFoldDB" id="A0AAU9TEZ6"/>
<gene>
    <name evidence="3" type="ORF">EEDITHA_LOCUS20</name>
</gene>
<evidence type="ECO:0000256" key="2">
    <source>
        <dbReference type="SAM" id="SignalP"/>
    </source>
</evidence>
<feature type="region of interest" description="Disordered" evidence="1">
    <location>
        <begin position="562"/>
        <end position="583"/>
    </location>
</feature>
<accession>A0AAU9TEZ6</accession>
<comment type="caution">
    <text evidence="3">The sequence shown here is derived from an EMBL/GenBank/DDBJ whole genome shotgun (WGS) entry which is preliminary data.</text>
</comment>
<evidence type="ECO:0000256" key="1">
    <source>
        <dbReference type="SAM" id="MobiDB-lite"/>
    </source>
</evidence>
<organism evidence="3 4">
    <name type="scientific">Euphydryas editha</name>
    <name type="common">Edith's checkerspot</name>
    <dbReference type="NCBI Taxonomy" id="104508"/>
    <lineage>
        <taxon>Eukaryota</taxon>
        <taxon>Metazoa</taxon>
        <taxon>Ecdysozoa</taxon>
        <taxon>Arthropoda</taxon>
        <taxon>Hexapoda</taxon>
        <taxon>Insecta</taxon>
        <taxon>Pterygota</taxon>
        <taxon>Neoptera</taxon>
        <taxon>Endopterygota</taxon>
        <taxon>Lepidoptera</taxon>
        <taxon>Glossata</taxon>
        <taxon>Ditrysia</taxon>
        <taxon>Papilionoidea</taxon>
        <taxon>Nymphalidae</taxon>
        <taxon>Nymphalinae</taxon>
        <taxon>Euphydryas</taxon>
    </lineage>
</organism>
<sequence>MSRLEITFLFVLNLLKYILLIQLNEAQHETTPHVFTKSWRKTPKLQTENEENFNLNDERKNNDFDYNYEEWDEKEPDYYNFFINNTVLTFENTTTTIDTTTDPPATTILTFPPEFNPDIITTTEAINDTIEETDSIATDNTLEVDTTTNSITSTTRITSTTSTASTTTASTTTESTISTINPTTKFTATESPEFDIFNETTATEITMVTPETIYVLNEINEVKTKIRGGYFTSGLIVLLRKVSQKNPEDLTPLLVGLHAEVTRMNSNNQLQMFGPLPLETFTTMIQLASVSPSEMIQLQAKEGITLLENRRSGVLPDMNAILDILDTIFNDDDLHRLAIFLKDIETYPNTSLTAIDIASEGIETFIMMPYQRIEGTTKERLLMLEVDNAVRLRLFPEHGSGRRKIGKFQVPSTRTPQYIKKHHLRTDSITDLYTNYVKNKKIMKRMKYRMKLYKDKFKVIKQKEKGKSKRGPTTKTTTTTTTTPKPTMHRSKYYMRKYVKKNLYRMKTTTKKTTKFKFKYYGKIRKFNIDTGINSDLTYSKDIDKSSSEGYYSDINYKQEISRTESELSDDRDDSDESQSLPSEKMAQNITVSYISKAKLNTPVRRYASYKKLYKDNVENSNKHLDNKLRDKFKKILNSDDITDVDEEAHLKANIQNAVYHKDNFKTINDNRRFFDGVTNKIRKESFSDEEVELKRNIYKAIKIDKRF</sequence>
<evidence type="ECO:0000313" key="3">
    <source>
        <dbReference type="EMBL" id="CAH2083273.1"/>
    </source>
</evidence>
<feature type="compositionally biased region" description="Low complexity" evidence="1">
    <location>
        <begin position="473"/>
        <end position="486"/>
    </location>
</feature>
<feature type="compositionally biased region" description="Acidic residues" evidence="1">
    <location>
        <begin position="567"/>
        <end position="577"/>
    </location>
</feature>
<keyword evidence="4" id="KW-1185">Reference proteome</keyword>
<proteinExistence type="predicted"/>
<evidence type="ECO:0000313" key="4">
    <source>
        <dbReference type="Proteomes" id="UP001153954"/>
    </source>
</evidence>
<protein>
    <submittedName>
        <fullName evidence="3">Uncharacterized protein</fullName>
    </submittedName>
</protein>
<dbReference type="EMBL" id="CAKOGL010000001">
    <property type="protein sequence ID" value="CAH2083273.1"/>
    <property type="molecule type" value="Genomic_DNA"/>
</dbReference>
<name>A0AAU9TEZ6_EUPED</name>
<keyword evidence="2" id="KW-0732">Signal</keyword>
<reference evidence="3" key="1">
    <citation type="submission" date="2022-03" db="EMBL/GenBank/DDBJ databases">
        <authorList>
            <person name="Tunstrom K."/>
        </authorList>
    </citation>
    <scope>NUCLEOTIDE SEQUENCE</scope>
</reference>